<evidence type="ECO:0000256" key="6">
    <source>
        <dbReference type="ARBA" id="ARBA00033067"/>
    </source>
</evidence>
<dbReference type="STRING" id="1123349.SAMN02744037_01961"/>
<feature type="domain" description="NAD-dependent epimerase/dehydratase" evidence="8">
    <location>
        <begin position="9"/>
        <end position="241"/>
    </location>
</feature>
<organism evidence="9 10">
    <name type="scientific">Tepidibacter formicigenes DSM 15518</name>
    <dbReference type="NCBI Taxonomy" id="1123349"/>
    <lineage>
        <taxon>Bacteria</taxon>
        <taxon>Bacillati</taxon>
        <taxon>Bacillota</taxon>
        <taxon>Clostridia</taxon>
        <taxon>Peptostreptococcales</taxon>
        <taxon>Peptostreptococcaceae</taxon>
        <taxon>Tepidibacter</taxon>
    </lineage>
</organism>
<dbReference type="Gene3D" id="3.40.50.720">
    <property type="entry name" value="NAD(P)-binding Rossmann-like Domain"/>
    <property type="match status" value="1"/>
</dbReference>
<dbReference type="EMBL" id="FRAE01000048">
    <property type="protein sequence ID" value="SHK24174.1"/>
    <property type="molecule type" value="Genomic_DNA"/>
</dbReference>
<evidence type="ECO:0000256" key="1">
    <source>
        <dbReference type="ARBA" id="ARBA00004947"/>
    </source>
</evidence>
<dbReference type="Proteomes" id="UP000242497">
    <property type="component" value="Unassembled WGS sequence"/>
</dbReference>
<keyword evidence="4" id="KW-0119">Carbohydrate metabolism</keyword>
<dbReference type="RefSeq" id="WP_072889502.1">
    <property type="nucleotide sequence ID" value="NZ_FRAE01000048.1"/>
</dbReference>
<evidence type="ECO:0000256" key="3">
    <source>
        <dbReference type="ARBA" id="ARBA00018569"/>
    </source>
</evidence>
<sequence>MKIDNNKCLVIGGNGFIGINLIIKLLDLGMKVRVLSRNNNNIPLEIIDKIEFIRGNLTDREIIRSSIKNIDYIFYFVSCTNVSSSINDVYKDNNNVLYMINLLEGLKENKIKKLIFASSGGTVYGEPRYVPVDENHPRKPISPYGITKASIENYLNFYKRKYNINYCVCRYSNPYGKYQYPSKGTGAINIFLYKHLNGEEITIYGDKTKIIRDYIYIDDLIEATVRIAFKEKTNYDIYNVGSGIGLSLQDLINSIEKATKKKIRIKEKNSKDENVEKIILNIDRLKKEFDWNPKVDLDLGVNLSKLWITELIKKR</sequence>
<gene>
    <name evidence="9" type="ORF">SAMN02744037_01961</name>
</gene>
<keyword evidence="4" id="KW-0299">Galactose metabolism</keyword>
<dbReference type="InterPro" id="IPR036291">
    <property type="entry name" value="NAD(P)-bd_dom_sf"/>
</dbReference>
<dbReference type="PRINTS" id="PR01713">
    <property type="entry name" value="NUCEPIMERASE"/>
</dbReference>
<accession>A0A1M6QVC4</accession>
<dbReference type="OrthoDB" id="142826at2"/>
<evidence type="ECO:0000256" key="4">
    <source>
        <dbReference type="ARBA" id="ARBA00023144"/>
    </source>
</evidence>
<dbReference type="PANTHER" id="PTHR43725">
    <property type="entry name" value="UDP-GLUCOSE 4-EPIMERASE"/>
    <property type="match status" value="1"/>
</dbReference>
<evidence type="ECO:0000256" key="5">
    <source>
        <dbReference type="ARBA" id="ARBA00031367"/>
    </source>
</evidence>
<evidence type="ECO:0000313" key="9">
    <source>
        <dbReference type="EMBL" id="SHK24174.1"/>
    </source>
</evidence>
<evidence type="ECO:0000256" key="2">
    <source>
        <dbReference type="ARBA" id="ARBA00007637"/>
    </source>
</evidence>
<dbReference type="InterPro" id="IPR001509">
    <property type="entry name" value="Epimerase_deHydtase"/>
</dbReference>
<dbReference type="Pfam" id="PF01370">
    <property type="entry name" value="Epimerase"/>
    <property type="match status" value="1"/>
</dbReference>
<dbReference type="GO" id="GO:0006012">
    <property type="term" value="P:galactose metabolic process"/>
    <property type="evidence" value="ECO:0007669"/>
    <property type="project" value="UniProtKB-KW"/>
</dbReference>
<evidence type="ECO:0000259" key="8">
    <source>
        <dbReference type="Pfam" id="PF01370"/>
    </source>
</evidence>
<comment type="similarity">
    <text evidence="2">Belongs to the NAD(P)-dependent epimerase/dehydratase family.</text>
</comment>
<keyword evidence="7" id="KW-0175">Coiled coil</keyword>
<comment type="pathway">
    <text evidence="1">Carbohydrate metabolism; galactose metabolism.</text>
</comment>
<evidence type="ECO:0000313" key="10">
    <source>
        <dbReference type="Proteomes" id="UP000242497"/>
    </source>
</evidence>
<feature type="coiled-coil region" evidence="7">
    <location>
        <begin position="248"/>
        <end position="288"/>
    </location>
</feature>
<protein>
    <recommendedName>
        <fullName evidence="3">UDP-glucose 4-epimerase</fullName>
    </recommendedName>
    <alternativeName>
        <fullName evidence="6">Galactowaldenase</fullName>
    </alternativeName>
    <alternativeName>
        <fullName evidence="5">UDP-galactose 4-epimerase</fullName>
    </alternativeName>
</protein>
<evidence type="ECO:0000256" key="7">
    <source>
        <dbReference type="SAM" id="Coils"/>
    </source>
</evidence>
<dbReference type="SUPFAM" id="SSF51735">
    <property type="entry name" value="NAD(P)-binding Rossmann-fold domains"/>
    <property type="match status" value="1"/>
</dbReference>
<dbReference type="AlphaFoldDB" id="A0A1M6QVC4"/>
<name>A0A1M6QVC4_9FIRM</name>
<proteinExistence type="inferred from homology"/>
<reference evidence="10" key="1">
    <citation type="submission" date="2016-11" db="EMBL/GenBank/DDBJ databases">
        <authorList>
            <person name="Varghese N."/>
            <person name="Submissions S."/>
        </authorList>
    </citation>
    <scope>NUCLEOTIDE SEQUENCE [LARGE SCALE GENOMIC DNA]</scope>
    <source>
        <strain evidence="10">DSM 15518</strain>
    </source>
</reference>
<keyword evidence="10" id="KW-1185">Reference proteome</keyword>
<dbReference type="PANTHER" id="PTHR43725:SF53">
    <property type="entry name" value="UDP-ARABINOSE 4-EPIMERASE 1"/>
    <property type="match status" value="1"/>
</dbReference>